<feature type="chain" id="PRO_5026761526" evidence="1">
    <location>
        <begin position="24"/>
        <end position="167"/>
    </location>
</feature>
<keyword evidence="3" id="KW-1185">Reference proteome</keyword>
<evidence type="ECO:0000313" key="2">
    <source>
        <dbReference type="EMBL" id="NGP76955.1"/>
    </source>
</evidence>
<dbReference type="AlphaFoldDB" id="A0A6M1T4N8"/>
<proteinExistence type="predicted"/>
<feature type="signal peptide" evidence="1">
    <location>
        <begin position="1"/>
        <end position="23"/>
    </location>
</feature>
<accession>A0A6M1T4N8</accession>
<organism evidence="2 3">
    <name type="scientific">Halalkalibaculum roseum</name>
    <dbReference type="NCBI Taxonomy" id="2709311"/>
    <lineage>
        <taxon>Bacteria</taxon>
        <taxon>Pseudomonadati</taxon>
        <taxon>Balneolota</taxon>
        <taxon>Balneolia</taxon>
        <taxon>Balneolales</taxon>
        <taxon>Balneolaceae</taxon>
        <taxon>Halalkalibaculum</taxon>
    </lineage>
</organism>
<evidence type="ECO:0000313" key="3">
    <source>
        <dbReference type="Proteomes" id="UP000473278"/>
    </source>
</evidence>
<protein>
    <submittedName>
        <fullName evidence="2">DUF4402 domain-containing protein</fullName>
    </submittedName>
</protein>
<dbReference type="Proteomes" id="UP000473278">
    <property type="component" value="Unassembled WGS sequence"/>
</dbReference>
<name>A0A6M1T4N8_9BACT</name>
<dbReference type="Pfam" id="PF14352">
    <property type="entry name" value="DUF4402"/>
    <property type="match status" value="1"/>
</dbReference>
<keyword evidence="1" id="KW-0732">Signal</keyword>
<comment type="caution">
    <text evidence="2">The sequence shown here is derived from an EMBL/GenBank/DDBJ whole genome shotgun (WGS) entry which is preliminary data.</text>
</comment>
<reference evidence="2 3" key="1">
    <citation type="submission" date="2020-02" db="EMBL/GenBank/DDBJ databases">
        <title>Balneolaceae bacterium YR4-1, complete genome.</title>
        <authorList>
            <person name="Li Y."/>
            <person name="Wu S."/>
        </authorList>
    </citation>
    <scope>NUCLEOTIDE SEQUENCE [LARGE SCALE GENOMIC DNA]</scope>
    <source>
        <strain evidence="2 3">YR4-1</strain>
    </source>
</reference>
<dbReference type="InterPro" id="IPR025514">
    <property type="entry name" value="DUF4402"/>
</dbReference>
<gene>
    <name evidence="2" type="ORF">G3570_09945</name>
</gene>
<evidence type="ECO:0000256" key="1">
    <source>
        <dbReference type="SAM" id="SignalP"/>
    </source>
</evidence>
<dbReference type="EMBL" id="JAALLT010000003">
    <property type="protein sequence ID" value="NGP76955.1"/>
    <property type="molecule type" value="Genomic_DNA"/>
</dbReference>
<dbReference type="RefSeq" id="WP_165141862.1">
    <property type="nucleotide sequence ID" value="NZ_JAALLT010000003.1"/>
</dbReference>
<sequence length="167" mass="16658">MKRLLQITLVAFIMTGLTTVAFAQGQSDNASIGADATVIAQLDVTAGSSLNFGNVTPGVSSSVAYGSGGSFSITGGGGASIDLDFTLPANLTLGANNLPISFSTTDANWEDGNTSSGSNEFDPNAGTTITFPADGDMTVFIGGTVNPGAGQVAGTYTGNIVLTATYN</sequence>